<gene>
    <name evidence="3" type="ORF">A2008_00135</name>
</gene>
<dbReference type="GO" id="GO:0031167">
    <property type="term" value="P:rRNA methylation"/>
    <property type="evidence" value="ECO:0007669"/>
    <property type="project" value="InterPro"/>
</dbReference>
<dbReference type="PIRSF" id="PIRSF004553">
    <property type="entry name" value="CHP00095"/>
    <property type="match status" value="1"/>
</dbReference>
<comment type="caution">
    <text evidence="3">The sequence shown here is derived from an EMBL/GenBank/DDBJ whole genome shotgun (WGS) entry which is preliminary data.</text>
</comment>
<evidence type="ECO:0000256" key="1">
    <source>
        <dbReference type="ARBA" id="ARBA00022603"/>
    </source>
</evidence>
<keyword evidence="1 3" id="KW-0489">Methyltransferase</keyword>
<evidence type="ECO:0000256" key="2">
    <source>
        <dbReference type="ARBA" id="ARBA00022679"/>
    </source>
</evidence>
<dbReference type="InterPro" id="IPR004398">
    <property type="entry name" value="RNA_MeTrfase_RsmD"/>
</dbReference>
<dbReference type="Proteomes" id="UP000178735">
    <property type="component" value="Unassembled WGS sequence"/>
</dbReference>
<dbReference type="EMBL" id="MGFH01000047">
    <property type="protein sequence ID" value="OGM07275.1"/>
    <property type="molecule type" value="Genomic_DNA"/>
</dbReference>
<proteinExistence type="predicted"/>
<dbReference type="InterPro" id="IPR029063">
    <property type="entry name" value="SAM-dependent_MTases_sf"/>
</dbReference>
<accession>A0A1F7WYW2</accession>
<protein>
    <submittedName>
        <fullName evidence="3">16S rRNA (Guanine(966)-N(2))-methyltransferase RsmD</fullName>
    </submittedName>
</protein>
<organism evidence="3 4">
    <name type="scientific">Candidatus Wallbacteria bacterium GWC2_49_35</name>
    <dbReference type="NCBI Taxonomy" id="1817813"/>
    <lineage>
        <taxon>Bacteria</taxon>
        <taxon>Candidatus Walliibacteriota</taxon>
    </lineage>
</organism>
<dbReference type="GO" id="GO:0003676">
    <property type="term" value="F:nucleic acid binding"/>
    <property type="evidence" value="ECO:0007669"/>
    <property type="project" value="InterPro"/>
</dbReference>
<dbReference type="PANTHER" id="PTHR43542">
    <property type="entry name" value="METHYLTRANSFERASE"/>
    <property type="match status" value="1"/>
</dbReference>
<reference evidence="3 4" key="1">
    <citation type="journal article" date="2016" name="Nat. Commun.">
        <title>Thousands of microbial genomes shed light on interconnected biogeochemical processes in an aquifer system.</title>
        <authorList>
            <person name="Anantharaman K."/>
            <person name="Brown C.T."/>
            <person name="Hug L.A."/>
            <person name="Sharon I."/>
            <person name="Castelle C.J."/>
            <person name="Probst A.J."/>
            <person name="Thomas B.C."/>
            <person name="Singh A."/>
            <person name="Wilkins M.J."/>
            <person name="Karaoz U."/>
            <person name="Brodie E.L."/>
            <person name="Williams K.H."/>
            <person name="Hubbard S.S."/>
            <person name="Banfield J.F."/>
        </authorList>
    </citation>
    <scope>NUCLEOTIDE SEQUENCE [LARGE SCALE GENOMIC DNA]</scope>
</reference>
<dbReference type="GO" id="GO:0008168">
    <property type="term" value="F:methyltransferase activity"/>
    <property type="evidence" value="ECO:0007669"/>
    <property type="project" value="UniProtKB-KW"/>
</dbReference>
<dbReference type="STRING" id="1817813.A2008_00135"/>
<evidence type="ECO:0000313" key="3">
    <source>
        <dbReference type="EMBL" id="OGM07275.1"/>
    </source>
</evidence>
<dbReference type="Gene3D" id="3.40.50.150">
    <property type="entry name" value="Vaccinia Virus protein VP39"/>
    <property type="match status" value="1"/>
</dbReference>
<dbReference type="NCBIfam" id="TIGR00095">
    <property type="entry name" value="16S rRNA (guanine(966)-N(2))-methyltransferase RsmD"/>
    <property type="match status" value="1"/>
</dbReference>
<dbReference type="PROSITE" id="PS00092">
    <property type="entry name" value="N6_MTASE"/>
    <property type="match status" value="1"/>
</dbReference>
<keyword evidence="2 3" id="KW-0808">Transferase</keyword>
<dbReference type="CDD" id="cd02440">
    <property type="entry name" value="AdoMet_MTases"/>
    <property type="match status" value="1"/>
</dbReference>
<evidence type="ECO:0000313" key="4">
    <source>
        <dbReference type="Proteomes" id="UP000178735"/>
    </source>
</evidence>
<dbReference type="SUPFAM" id="SSF53335">
    <property type="entry name" value="S-adenosyl-L-methionine-dependent methyltransferases"/>
    <property type="match status" value="1"/>
</dbReference>
<dbReference type="PANTHER" id="PTHR43542:SF1">
    <property type="entry name" value="METHYLTRANSFERASE"/>
    <property type="match status" value="1"/>
</dbReference>
<dbReference type="AlphaFoldDB" id="A0A1F7WYW2"/>
<dbReference type="Pfam" id="PF03602">
    <property type="entry name" value="Cons_hypoth95"/>
    <property type="match status" value="1"/>
</dbReference>
<sequence>MRVISGSKRGKKLVEFAGGDIRPITDMAKSALFNIIFDSIADADFLDLYAGTGSVGIEAISRGANRCVFIDSSRESARIISKNLEITGFAPKAKVIIAECAKALEKLAGRFHYIFLDPPFFDEIDHDVFKIIERKNMLIAGGRLIIKHFEKVKPPDCFEKIKLCDTRRYGNSMLSFYSAAVETKSEEGEKI</sequence>
<name>A0A1F7WYW2_9BACT</name>
<dbReference type="InterPro" id="IPR002052">
    <property type="entry name" value="DNA_methylase_N6_adenine_CS"/>
</dbReference>